<dbReference type="SMART" id="SM00825">
    <property type="entry name" value="PKS_KS"/>
    <property type="match status" value="1"/>
</dbReference>
<dbReference type="InterPro" id="IPR049900">
    <property type="entry name" value="PKS_mFAS_DH"/>
</dbReference>
<dbReference type="Proteomes" id="UP000646776">
    <property type="component" value="Unassembled WGS sequence"/>
</dbReference>
<dbReference type="InterPro" id="IPR020807">
    <property type="entry name" value="PKS_DH"/>
</dbReference>
<sequence>MTTAHAGGQSAARRIAVIGLAGRFPGARDVKQLWANLVEGVESLTELTDEQLRLSDVSEETIGSPHYIRRRPLMDDVEGFDAGFFGYRPREADIADPQQRVFLEVCHTALQHAGYDPARYEGAIGVYGGSGPVAYHFRNVYENSRVRAAVGDMAIETNNNLDYLATHVAHALGLEGPAVSMVTACSTSLVAIHSACQALASGDCSMAIAGGVNILLPYYAGQKWAENSIYALDGHVRVFDADAAGTNFGTGAGAVVLKRYEDALADGDHIEAVLIGTAVNNDGARRNGFAAPSHDGQAAVITQALAAAGGLSPDTIGYVEAHGTATAVGDPTEVSALSTAYRAAGATRNQACPIGSLKANIGHLGPAAGVAGLIKAVLSMQHDVIPPAINFTTPNPRIGFSETPFYVNVERSPWPERGGPKRAGVSSFGIGGTNAHVIVEEAPKQEPRRAAERDLSHQILPLSARTGTALATLCSELAAHLREHPGLALEDVAHTLQVGRRELPHRAAFTCRDTDEAIAALERENSPRTEAGKDPKPALLFPGQGTQRVGMAAELYDSEPLFREIVDECADVLREYLGLDLRPLLCGTGEEQDADGASERLNRTDLAQPALFVTEYALARLWMDRGVEPAAMVGHSIGEYTAACLAGVFTLHDALRLVAVRGRLTQAMPSGGMLAVPLSESDLAPLLPDELSLAAVNSPKNCVVSGPESELELLGDWLASNGIRSQRLQTSHAFHSSMLDPVMPPFREAVAVANPQPPRLPFVSTLTGTWITDEQATDPGYWADQLRGTVRFAEACATVAESATVLLETGPGQSLTTLARQTLSRGTAVVPSLRRANSERSDSHCLAEAVGALWSHGVGIDWARLHSGTRRRVVLPTYPYERVRHWIEPDPEAEEQRPAAAEPLVLPAEDSTFLPTWRRRPLDPAAIRSEEADGGLWLVLEDTAGTANTLVSGLVERGVRMVHVVAGETFADLGEGRFTMNPSRRSDYDALCTALDTGPGRPAHVLHGWSAAPAAGGAVGTAETDRVREAGFLSLLHLSQALLERWPDSHADIRVLTTGSFDVSGSDPVEPAKALLIGPCLVIPHESPALTFQLVDVEPAALTDAGAVGQLAEELGTPVSDPLVAYRAGRRWVSDHERVALPQRAELPRTLRRRGVYLITGGMGGIGLETAKELARTAGARLVLVNRSALPERAEWDAHLAAHGPDDRTSRRILGVREVEELGGEVLVVRADVTDEAAMRKVVDTAKERFGRIHGVFHAAGVPGGGLAALRTEDQAREVLAPKVEGTLVLDRLLGDELELLVLFSSIVSVSGDYGMVDYCSANAFLDAYAQARRTRSRCRTIAVNWCGWTEVGMIGDTRTNAPRAFRELEQGISSTQVRHPLLGRRLETGDGAEVTYSALVDADFHWVLTDHRMGGSAVFPGTSFIEMMCAAYQGGVEDGPVEVRDVLFSRPLAVDHRREVQVRGQLTGSGAYDFTVRSRAVDAPEAPWNHHARATITRYAGPAEPERHDLGSIRSRCDELTWAPEPGGDEHLVQFGPHWPTMEIYEVGKGEHLVTLGLREGRGEDLGEFVVHPSLLDGATSLSLFIPDLVGGGTSFLPIGFDKLIVREALPARLHSHIRSFEIAEDRSSATHDIGILDERGREVATVEGFTVRILDVAALGDGHGPAEAPSATDGAPATSAPAPGRDRETPRAAPAAAVASGDSSVSPSGELLITPDEGLALLWRVLNTHGEAQYVVSREPLTERVRRISGMAASIAAAAGGQLAGVAKRTERASPVAAEAVTTTQGRLVELWQDAFGLPRIGLDEDFFDLGGNSLVAVQLAVRIRDSLGVSVPGVAVLEYPTVRDLARRVDEALQHPDAAQKR</sequence>
<keyword evidence="13" id="KW-1185">Reference proteome</keyword>
<dbReference type="InterPro" id="IPR014043">
    <property type="entry name" value="Acyl_transferase_dom"/>
</dbReference>
<proteinExistence type="predicted"/>
<organism evidence="12 13">
    <name type="scientific">Streptomyces phaeofaciens</name>
    <dbReference type="NCBI Taxonomy" id="68254"/>
    <lineage>
        <taxon>Bacteria</taxon>
        <taxon>Bacillati</taxon>
        <taxon>Actinomycetota</taxon>
        <taxon>Actinomycetes</taxon>
        <taxon>Kitasatosporales</taxon>
        <taxon>Streptomycetaceae</taxon>
        <taxon>Streptomyces</taxon>
    </lineage>
</organism>
<dbReference type="Gene3D" id="3.30.70.3290">
    <property type="match status" value="1"/>
</dbReference>
<evidence type="ECO:0000256" key="2">
    <source>
        <dbReference type="ARBA" id="ARBA00022450"/>
    </source>
</evidence>
<dbReference type="PROSITE" id="PS00012">
    <property type="entry name" value="PHOSPHOPANTETHEINE"/>
    <property type="match status" value="1"/>
</dbReference>
<dbReference type="InterPro" id="IPR032821">
    <property type="entry name" value="PKS_assoc"/>
</dbReference>
<evidence type="ECO:0000256" key="6">
    <source>
        <dbReference type="ARBA" id="ARBA00023315"/>
    </source>
</evidence>
<dbReference type="PROSITE" id="PS52019">
    <property type="entry name" value="PKS_MFAS_DH"/>
    <property type="match status" value="1"/>
</dbReference>
<dbReference type="Gene3D" id="3.40.366.10">
    <property type="entry name" value="Malonyl-Coenzyme A Acyl Carrier Protein, domain 2"/>
    <property type="match status" value="1"/>
</dbReference>
<protein>
    <submittedName>
        <fullName evidence="12">Uncharacterized protein</fullName>
    </submittedName>
</protein>
<keyword evidence="5" id="KW-0045">Antibiotic biosynthesis</keyword>
<dbReference type="InterPro" id="IPR016035">
    <property type="entry name" value="Acyl_Trfase/lysoPLipase"/>
</dbReference>
<keyword evidence="6" id="KW-0012">Acyltransferase</keyword>
<dbReference type="InterPro" id="IPR020841">
    <property type="entry name" value="PKS_Beta-ketoAc_synthase_dom"/>
</dbReference>
<dbReference type="InterPro" id="IPR049552">
    <property type="entry name" value="PKS_DH_N"/>
</dbReference>
<name>A0A918LZW6_9ACTN</name>
<feature type="active site" description="Proton acceptor; for dehydratase activity" evidence="7">
    <location>
        <position position="1412"/>
    </location>
</feature>
<dbReference type="Pfam" id="PF02801">
    <property type="entry name" value="Ketoacyl-synt_C"/>
    <property type="match status" value="1"/>
</dbReference>
<dbReference type="CDD" id="cd08953">
    <property type="entry name" value="KR_2_SDR_x"/>
    <property type="match status" value="1"/>
</dbReference>
<evidence type="ECO:0000259" key="10">
    <source>
        <dbReference type="PROSITE" id="PS52004"/>
    </source>
</evidence>
<dbReference type="SUPFAM" id="SSF47336">
    <property type="entry name" value="ACP-like"/>
    <property type="match status" value="1"/>
</dbReference>
<dbReference type="SMART" id="SM00826">
    <property type="entry name" value="PKS_DH"/>
    <property type="match status" value="1"/>
</dbReference>
<feature type="region of interest" description="C-terminal hotdog fold" evidence="7">
    <location>
        <begin position="1519"/>
        <end position="1662"/>
    </location>
</feature>
<feature type="active site" description="Proton donor; for dehydratase activity" evidence="7">
    <location>
        <position position="1578"/>
    </location>
</feature>
<comment type="pathway">
    <text evidence="1">Antibiotic biosynthesis.</text>
</comment>
<comment type="caution">
    <text evidence="12">The sequence shown here is derived from an EMBL/GenBank/DDBJ whole genome shotgun (WGS) entry which is preliminary data.</text>
</comment>
<dbReference type="SUPFAM" id="SSF51735">
    <property type="entry name" value="NAD(P)-binding Rossmann-fold domains"/>
    <property type="match status" value="2"/>
</dbReference>
<feature type="domain" description="PKS/mFAS DH" evidence="11">
    <location>
        <begin position="1380"/>
        <end position="1662"/>
    </location>
</feature>
<feature type="region of interest" description="Disordered" evidence="8">
    <location>
        <begin position="1665"/>
        <end position="1710"/>
    </location>
</feature>
<dbReference type="InterPro" id="IPR049490">
    <property type="entry name" value="C883_1060-like_KR_N"/>
</dbReference>
<dbReference type="CDD" id="cd00833">
    <property type="entry name" value="PKS"/>
    <property type="match status" value="1"/>
</dbReference>
<dbReference type="SUPFAM" id="SSF52151">
    <property type="entry name" value="FabD/lysophospholipase-like"/>
    <property type="match status" value="1"/>
</dbReference>
<gene>
    <name evidence="12" type="ORF">GCM10010226_69080</name>
</gene>
<dbReference type="InterPro" id="IPR020806">
    <property type="entry name" value="PKS_PP-bd"/>
</dbReference>
<dbReference type="PROSITE" id="PS52004">
    <property type="entry name" value="KS3_2"/>
    <property type="match status" value="1"/>
</dbReference>
<dbReference type="InterPro" id="IPR057326">
    <property type="entry name" value="KR_dom"/>
</dbReference>
<dbReference type="Gene3D" id="1.10.1200.10">
    <property type="entry name" value="ACP-like"/>
    <property type="match status" value="1"/>
</dbReference>
<evidence type="ECO:0000256" key="4">
    <source>
        <dbReference type="ARBA" id="ARBA00022679"/>
    </source>
</evidence>
<dbReference type="Pfam" id="PF14765">
    <property type="entry name" value="PS-DH"/>
    <property type="match status" value="1"/>
</dbReference>
<feature type="domain" description="Carrier" evidence="9">
    <location>
        <begin position="1781"/>
        <end position="1856"/>
    </location>
</feature>
<dbReference type="RefSeq" id="WP_189716467.1">
    <property type="nucleotide sequence ID" value="NZ_BMSA01000026.1"/>
</dbReference>
<dbReference type="InterPro" id="IPR006162">
    <property type="entry name" value="Ppantetheine_attach_site"/>
</dbReference>
<dbReference type="InterPro" id="IPR036291">
    <property type="entry name" value="NAD(P)-bd_dom_sf"/>
</dbReference>
<dbReference type="SMART" id="SM00823">
    <property type="entry name" value="PKS_PP"/>
    <property type="match status" value="1"/>
</dbReference>
<reference evidence="12" key="1">
    <citation type="journal article" date="2014" name="Int. J. Syst. Evol. Microbiol.">
        <title>Complete genome sequence of Corynebacterium casei LMG S-19264T (=DSM 44701T), isolated from a smear-ripened cheese.</title>
        <authorList>
            <consortium name="US DOE Joint Genome Institute (JGI-PGF)"/>
            <person name="Walter F."/>
            <person name="Albersmeier A."/>
            <person name="Kalinowski J."/>
            <person name="Ruckert C."/>
        </authorList>
    </citation>
    <scope>NUCLEOTIDE SEQUENCE</scope>
    <source>
        <strain evidence="12">JCM 4125</strain>
    </source>
</reference>
<dbReference type="InterPro" id="IPR050091">
    <property type="entry name" value="PKS_NRPS_Biosynth_Enz"/>
</dbReference>
<dbReference type="InterPro" id="IPR042104">
    <property type="entry name" value="PKS_dehydratase_sf"/>
</dbReference>
<keyword evidence="4" id="KW-0808">Transferase</keyword>
<dbReference type="Pfam" id="PF16197">
    <property type="entry name" value="KAsynt_C_assoc"/>
    <property type="match status" value="1"/>
</dbReference>
<dbReference type="SMART" id="SM00827">
    <property type="entry name" value="PKS_AT"/>
    <property type="match status" value="1"/>
</dbReference>
<dbReference type="InterPro" id="IPR001227">
    <property type="entry name" value="Ac_transferase_dom_sf"/>
</dbReference>
<dbReference type="InterPro" id="IPR016036">
    <property type="entry name" value="Malonyl_transacylase_ACP-bd"/>
</dbReference>
<evidence type="ECO:0000313" key="13">
    <source>
        <dbReference type="Proteomes" id="UP000646776"/>
    </source>
</evidence>
<dbReference type="Pfam" id="PF21089">
    <property type="entry name" value="PKS_DH_N"/>
    <property type="match status" value="1"/>
</dbReference>
<evidence type="ECO:0000259" key="11">
    <source>
        <dbReference type="PROSITE" id="PS52019"/>
    </source>
</evidence>
<keyword evidence="3" id="KW-0597">Phosphoprotein</keyword>
<evidence type="ECO:0000259" key="9">
    <source>
        <dbReference type="PROSITE" id="PS50075"/>
    </source>
</evidence>
<accession>A0A918LZW6</accession>
<evidence type="ECO:0000256" key="5">
    <source>
        <dbReference type="ARBA" id="ARBA00023194"/>
    </source>
</evidence>
<dbReference type="InterPro" id="IPR014031">
    <property type="entry name" value="Ketoacyl_synth_C"/>
</dbReference>
<dbReference type="PANTHER" id="PTHR43775">
    <property type="entry name" value="FATTY ACID SYNTHASE"/>
    <property type="match status" value="1"/>
</dbReference>
<dbReference type="PANTHER" id="PTHR43775:SF37">
    <property type="entry name" value="SI:DKEY-61P9.11"/>
    <property type="match status" value="1"/>
</dbReference>
<dbReference type="PROSITE" id="PS50075">
    <property type="entry name" value="CARRIER"/>
    <property type="match status" value="1"/>
</dbReference>
<dbReference type="EMBL" id="BMSA01000026">
    <property type="protein sequence ID" value="GGT80710.1"/>
    <property type="molecule type" value="Genomic_DNA"/>
</dbReference>
<dbReference type="SUPFAM" id="SSF53901">
    <property type="entry name" value="Thiolase-like"/>
    <property type="match status" value="1"/>
</dbReference>
<feature type="compositionally biased region" description="Low complexity" evidence="8">
    <location>
        <begin position="1694"/>
        <end position="1710"/>
    </location>
</feature>
<dbReference type="Pfam" id="PF00109">
    <property type="entry name" value="ketoacyl-synt"/>
    <property type="match status" value="1"/>
</dbReference>
<evidence type="ECO:0000256" key="8">
    <source>
        <dbReference type="SAM" id="MobiDB-lite"/>
    </source>
</evidence>
<dbReference type="Gene3D" id="3.10.129.110">
    <property type="entry name" value="Polyketide synthase dehydratase"/>
    <property type="match status" value="1"/>
</dbReference>
<dbReference type="InterPro" id="IPR049551">
    <property type="entry name" value="PKS_DH_C"/>
</dbReference>
<evidence type="ECO:0000256" key="3">
    <source>
        <dbReference type="ARBA" id="ARBA00022553"/>
    </source>
</evidence>
<dbReference type="Gene3D" id="3.40.50.720">
    <property type="entry name" value="NAD(P)-binding Rossmann-like Domain"/>
    <property type="match status" value="1"/>
</dbReference>
<evidence type="ECO:0000256" key="1">
    <source>
        <dbReference type="ARBA" id="ARBA00004792"/>
    </source>
</evidence>
<dbReference type="InterPro" id="IPR016039">
    <property type="entry name" value="Thiolase-like"/>
</dbReference>
<dbReference type="GO" id="GO:0004312">
    <property type="term" value="F:fatty acid synthase activity"/>
    <property type="evidence" value="ECO:0007669"/>
    <property type="project" value="TreeGrafter"/>
</dbReference>
<dbReference type="GO" id="GO:0006633">
    <property type="term" value="P:fatty acid biosynthetic process"/>
    <property type="evidence" value="ECO:0007669"/>
    <property type="project" value="InterPro"/>
</dbReference>
<dbReference type="InterPro" id="IPR009081">
    <property type="entry name" value="PP-bd_ACP"/>
</dbReference>
<dbReference type="Pfam" id="PF21394">
    <property type="entry name" value="Beta-ketacyl_N"/>
    <property type="match status" value="1"/>
</dbReference>
<reference evidence="12" key="2">
    <citation type="submission" date="2020-09" db="EMBL/GenBank/DDBJ databases">
        <authorList>
            <person name="Sun Q."/>
            <person name="Ohkuma M."/>
        </authorList>
    </citation>
    <scope>NUCLEOTIDE SEQUENCE</scope>
    <source>
        <strain evidence="12">JCM 4125</strain>
    </source>
</reference>
<dbReference type="SUPFAM" id="SSF55048">
    <property type="entry name" value="Probable ACP-binding domain of malonyl-CoA ACP transacylase"/>
    <property type="match status" value="1"/>
</dbReference>
<dbReference type="InterPro" id="IPR036736">
    <property type="entry name" value="ACP-like_sf"/>
</dbReference>
<feature type="domain" description="Ketosynthase family 3 (KS3)" evidence="10">
    <location>
        <begin position="12"/>
        <end position="441"/>
    </location>
</feature>
<dbReference type="Pfam" id="PF00698">
    <property type="entry name" value="Acyl_transf_1"/>
    <property type="match status" value="1"/>
</dbReference>
<dbReference type="GO" id="GO:0004315">
    <property type="term" value="F:3-oxoacyl-[acyl-carrier-protein] synthase activity"/>
    <property type="evidence" value="ECO:0007669"/>
    <property type="project" value="InterPro"/>
</dbReference>
<dbReference type="SMART" id="SM00822">
    <property type="entry name" value="PKS_KR"/>
    <property type="match status" value="1"/>
</dbReference>
<dbReference type="InterPro" id="IPR014030">
    <property type="entry name" value="Ketoacyl_synth_N"/>
</dbReference>
<dbReference type="Pfam" id="PF00550">
    <property type="entry name" value="PP-binding"/>
    <property type="match status" value="1"/>
</dbReference>
<keyword evidence="2" id="KW-0596">Phosphopantetheine</keyword>
<dbReference type="InterPro" id="IPR013968">
    <property type="entry name" value="PKS_KR"/>
</dbReference>
<dbReference type="InterPro" id="IPR018201">
    <property type="entry name" value="Ketoacyl_synth_AS"/>
</dbReference>
<feature type="region of interest" description="N-terminal hotdog fold" evidence="7">
    <location>
        <begin position="1380"/>
        <end position="1504"/>
    </location>
</feature>
<evidence type="ECO:0000313" key="12">
    <source>
        <dbReference type="EMBL" id="GGT80710.1"/>
    </source>
</evidence>
<dbReference type="Pfam" id="PF08659">
    <property type="entry name" value="KR"/>
    <property type="match status" value="1"/>
</dbReference>
<dbReference type="GO" id="GO:0017000">
    <property type="term" value="P:antibiotic biosynthetic process"/>
    <property type="evidence" value="ECO:0007669"/>
    <property type="project" value="UniProtKB-KW"/>
</dbReference>
<dbReference type="Gene3D" id="3.40.47.10">
    <property type="match status" value="1"/>
</dbReference>
<dbReference type="PROSITE" id="PS00606">
    <property type="entry name" value="KS3_1"/>
    <property type="match status" value="1"/>
</dbReference>
<dbReference type="GO" id="GO:0031177">
    <property type="term" value="F:phosphopantetheine binding"/>
    <property type="evidence" value="ECO:0007669"/>
    <property type="project" value="InterPro"/>
</dbReference>
<evidence type="ECO:0000256" key="7">
    <source>
        <dbReference type="PROSITE-ProRule" id="PRU01363"/>
    </source>
</evidence>
<dbReference type="Gene3D" id="3.30.70.250">
    <property type="entry name" value="Malonyl-CoA ACP transacylase, ACP-binding"/>
    <property type="match status" value="1"/>
</dbReference>